<dbReference type="CDD" id="cd07067">
    <property type="entry name" value="HP_PGM_like"/>
    <property type="match status" value="1"/>
</dbReference>
<proteinExistence type="predicted"/>
<reference evidence="3 4" key="1">
    <citation type="submission" date="2021-02" db="EMBL/GenBank/DDBJ databases">
        <title>Plant Genome Project.</title>
        <authorList>
            <person name="Zhang R.-G."/>
        </authorList>
    </citation>
    <scope>NUCLEOTIDE SEQUENCE [LARGE SCALE GENOMIC DNA]</scope>
    <source>
        <tissue evidence="3">Leaves</tissue>
    </source>
</reference>
<gene>
    <name evidence="3" type="ORF">JRO89_XSUnG0053800</name>
</gene>
<dbReference type="InterPro" id="IPR052920">
    <property type="entry name" value="DNA-binding_regulatory"/>
</dbReference>
<dbReference type="PANTHER" id="PTHR43358:SF1">
    <property type="entry name" value="ALPHA_BETA-HYDROLASES SUPERFAMILY PROTEIN"/>
    <property type="match status" value="1"/>
</dbReference>
<evidence type="ECO:0000313" key="3">
    <source>
        <dbReference type="EMBL" id="KAH7526442.1"/>
    </source>
</evidence>
<organism evidence="3 4">
    <name type="scientific">Xanthoceras sorbifolium</name>
    <dbReference type="NCBI Taxonomy" id="99658"/>
    <lineage>
        <taxon>Eukaryota</taxon>
        <taxon>Viridiplantae</taxon>
        <taxon>Streptophyta</taxon>
        <taxon>Embryophyta</taxon>
        <taxon>Tracheophyta</taxon>
        <taxon>Spermatophyta</taxon>
        <taxon>Magnoliopsida</taxon>
        <taxon>eudicotyledons</taxon>
        <taxon>Gunneridae</taxon>
        <taxon>Pentapetalae</taxon>
        <taxon>rosids</taxon>
        <taxon>malvids</taxon>
        <taxon>Sapindales</taxon>
        <taxon>Sapindaceae</taxon>
        <taxon>Xanthoceroideae</taxon>
        <taxon>Xanthoceras</taxon>
    </lineage>
</organism>
<feature type="compositionally biased region" description="Basic residues" evidence="1">
    <location>
        <begin position="765"/>
        <end position="776"/>
    </location>
</feature>
<dbReference type="EMBL" id="JAFEMO010000096">
    <property type="protein sequence ID" value="KAH7526442.1"/>
    <property type="molecule type" value="Genomic_DNA"/>
</dbReference>
<keyword evidence="4" id="KW-1185">Reference proteome</keyword>
<feature type="domain" description="Serine aminopeptidase S33" evidence="2">
    <location>
        <begin position="349"/>
        <end position="456"/>
    </location>
</feature>
<dbReference type="Gene3D" id="3.40.50.1820">
    <property type="entry name" value="alpha/beta hydrolase"/>
    <property type="match status" value="1"/>
</dbReference>
<dbReference type="Proteomes" id="UP000827721">
    <property type="component" value="Unassembled WGS sequence"/>
</dbReference>
<dbReference type="Pfam" id="PF00300">
    <property type="entry name" value="His_Phos_1"/>
    <property type="match status" value="1"/>
</dbReference>
<accession>A0ABQ8GZU9</accession>
<dbReference type="InterPro" id="IPR022742">
    <property type="entry name" value="Hydrolase_4"/>
</dbReference>
<dbReference type="SMART" id="SM00855">
    <property type="entry name" value="PGAM"/>
    <property type="match status" value="1"/>
</dbReference>
<protein>
    <recommendedName>
        <fullName evidence="2">Serine aminopeptidase S33 domain-containing protein</fullName>
    </recommendedName>
</protein>
<dbReference type="SUPFAM" id="SSF53474">
    <property type="entry name" value="alpha/beta-Hydrolases"/>
    <property type="match status" value="1"/>
</dbReference>
<dbReference type="Gene3D" id="3.40.50.1240">
    <property type="entry name" value="Phosphoglycerate mutase-like"/>
    <property type="match status" value="1"/>
</dbReference>
<dbReference type="Pfam" id="PF12146">
    <property type="entry name" value="Hydrolase_4"/>
    <property type="match status" value="1"/>
</dbReference>
<sequence length="808" mass="89688">MAIMSSRILGYPMTYMQNWLPPPVLKTDSSIKISGGGRLRCRCLHIETPVTVEGQVSPSQAVVRRLILLRHAKSSWEYPSLRDHDRPLSKAGQVDAVEVSKKLQQLGWIPQLILSSDAMRTRETLEIMQEHVHGFLEAEVHFISSFYSVAAMDGQTADHLQHAISKYARDEILTVMCMGHNRGWEEAASMFTGSFIELKTCNAALLEAAGKTWEEAFAIAGLGGWKLQGIVTPTITESSPSLLSIRIRFDKDIIGGGGTEARLGRGTTSLDPYELLRKWLIFSWPPFFPTGILKGQIITQSNTYGKGISLSLENRLKDKTWRQLRNARGHALQCSHYVPSPFPEDTPLPCVIYCHGNSGCRADANEAAVILLPSNITVFTLDFSGSGLSDGDYVSLGWHEKDDLKVVVSYLRSNKQISRIGLWGRSMGAVTSLLYGAEDPSIAGMVLDSAFSDLFDLMMELVDVYKIRLPKFTVKVAVQYMRRVIQKKAKFDIMDLNCLKVASKTFIPALFGHASEDKFIQPRHSDLIFNSYSGDKNIIKFDGDHNSSRPQFYYDSVSIFFFNVLHPPQISSANSRTVEKYYDLGDLKVGGGKDESLLYEIITGLRSATTDAASSSAPSILATKPVNELLSEVPVTSIVDSMANEHDGLNSDDPSYLQCFWCSDLQDKRCSWLDHGVQFCHLSDVLPEAVIILQDKLNVLSEECCSYTSSNRESWGRCSSLGGSDEESSADCTAAESSHQTTLEVLATPIRSIQKSSSVPGKDEKKKKKAVTGAKKPKGEKLEKLEAIGKRLRLCIMRHVKHRRHHSS</sequence>
<comment type="caution">
    <text evidence="3">The sequence shown here is derived from an EMBL/GenBank/DDBJ whole genome shotgun (WGS) entry which is preliminary data.</text>
</comment>
<dbReference type="InterPro" id="IPR029058">
    <property type="entry name" value="AB_hydrolase_fold"/>
</dbReference>
<evidence type="ECO:0000259" key="2">
    <source>
        <dbReference type="Pfam" id="PF12146"/>
    </source>
</evidence>
<evidence type="ECO:0000313" key="4">
    <source>
        <dbReference type="Proteomes" id="UP000827721"/>
    </source>
</evidence>
<dbReference type="InterPro" id="IPR029033">
    <property type="entry name" value="His_PPase_superfam"/>
</dbReference>
<name>A0ABQ8GZU9_9ROSI</name>
<dbReference type="PANTHER" id="PTHR43358">
    <property type="entry name" value="ALPHA/BETA-HYDROLASE"/>
    <property type="match status" value="1"/>
</dbReference>
<feature type="region of interest" description="Disordered" evidence="1">
    <location>
        <begin position="754"/>
        <end position="779"/>
    </location>
</feature>
<dbReference type="SUPFAM" id="SSF53254">
    <property type="entry name" value="Phosphoglycerate mutase-like"/>
    <property type="match status" value="1"/>
</dbReference>
<dbReference type="InterPro" id="IPR013078">
    <property type="entry name" value="His_Pase_superF_clade-1"/>
</dbReference>
<evidence type="ECO:0000256" key="1">
    <source>
        <dbReference type="SAM" id="MobiDB-lite"/>
    </source>
</evidence>